<organism evidence="2 3">
    <name type="scientific">Dactylosporangium cerinum</name>
    <dbReference type="NCBI Taxonomy" id="1434730"/>
    <lineage>
        <taxon>Bacteria</taxon>
        <taxon>Bacillati</taxon>
        <taxon>Actinomycetota</taxon>
        <taxon>Actinomycetes</taxon>
        <taxon>Micromonosporales</taxon>
        <taxon>Micromonosporaceae</taxon>
        <taxon>Dactylosporangium</taxon>
    </lineage>
</organism>
<keyword evidence="1" id="KW-0472">Membrane</keyword>
<evidence type="ECO:0000313" key="2">
    <source>
        <dbReference type="EMBL" id="MFC5003916.1"/>
    </source>
</evidence>
<sequence length="61" mass="6700">MTRWWDGGAVRGSKAVDRALALLPVLLFVAAMVALFQQWEVAFWVCGGGAMLSQYATLGRR</sequence>
<reference evidence="3" key="1">
    <citation type="journal article" date="2019" name="Int. J. Syst. Evol. Microbiol.">
        <title>The Global Catalogue of Microorganisms (GCM) 10K type strain sequencing project: providing services to taxonomists for standard genome sequencing and annotation.</title>
        <authorList>
            <consortium name="The Broad Institute Genomics Platform"/>
            <consortium name="The Broad Institute Genome Sequencing Center for Infectious Disease"/>
            <person name="Wu L."/>
            <person name="Ma J."/>
        </authorList>
    </citation>
    <scope>NUCLEOTIDE SEQUENCE [LARGE SCALE GENOMIC DNA]</scope>
    <source>
        <strain evidence="3">CGMCC 4.7152</strain>
    </source>
</reference>
<evidence type="ECO:0000256" key="1">
    <source>
        <dbReference type="SAM" id="Phobius"/>
    </source>
</evidence>
<keyword evidence="1" id="KW-0812">Transmembrane</keyword>
<evidence type="ECO:0000313" key="3">
    <source>
        <dbReference type="Proteomes" id="UP001595912"/>
    </source>
</evidence>
<name>A0ABV9W9P8_9ACTN</name>
<keyword evidence="1" id="KW-1133">Transmembrane helix</keyword>
<protein>
    <recommendedName>
        <fullName evidence="4">Phosphatidate cytidylyltransferase</fullName>
    </recommendedName>
</protein>
<keyword evidence="3" id="KW-1185">Reference proteome</keyword>
<proteinExistence type="predicted"/>
<accession>A0ABV9W9P8</accession>
<comment type="caution">
    <text evidence="2">The sequence shown here is derived from an EMBL/GenBank/DDBJ whole genome shotgun (WGS) entry which is preliminary data.</text>
</comment>
<evidence type="ECO:0008006" key="4">
    <source>
        <dbReference type="Google" id="ProtNLM"/>
    </source>
</evidence>
<dbReference type="EMBL" id="JBHSIU010000054">
    <property type="protein sequence ID" value="MFC5003916.1"/>
    <property type="molecule type" value="Genomic_DNA"/>
</dbReference>
<feature type="transmembrane region" description="Helical" evidence="1">
    <location>
        <begin position="20"/>
        <end position="36"/>
    </location>
</feature>
<dbReference type="RefSeq" id="WP_380123299.1">
    <property type="nucleotide sequence ID" value="NZ_JBHSIU010000054.1"/>
</dbReference>
<dbReference type="Proteomes" id="UP001595912">
    <property type="component" value="Unassembled WGS sequence"/>
</dbReference>
<gene>
    <name evidence="2" type="ORF">ACFPIJ_39590</name>
</gene>